<dbReference type="GO" id="GO:0000976">
    <property type="term" value="F:transcription cis-regulatory region binding"/>
    <property type="evidence" value="ECO:0007669"/>
    <property type="project" value="TreeGrafter"/>
</dbReference>
<dbReference type="CDD" id="cd00383">
    <property type="entry name" value="trans_reg_C"/>
    <property type="match status" value="1"/>
</dbReference>
<evidence type="ECO:0000256" key="7">
    <source>
        <dbReference type="ARBA" id="ARBA00024735"/>
    </source>
</evidence>
<accession>A0A098QW71</accession>
<dbReference type="FunFam" id="1.10.10.10:FF:000018">
    <property type="entry name" value="DNA-binding response regulator ResD"/>
    <property type="match status" value="1"/>
</dbReference>
<dbReference type="InterPro" id="IPR036388">
    <property type="entry name" value="WH-like_DNA-bd_sf"/>
</dbReference>
<evidence type="ECO:0000256" key="1">
    <source>
        <dbReference type="ARBA" id="ARBA00013332"/>
    </source>
</evidence>
<dbReference type="PANTHER" id="PTHR48111:SF40">
    <property type="entry name" value="PHOSPHATE REGULON TRANSCRIPTIONAL REGULATORY PROTEIN PHOB"/>
    <property type="match status" value="1"/>
</dbReference>
<keyword evidence="13" id="KW-1185">Reference proteome</keyword>
<dbReference type="Proteomes" id="UP000029692">
    <property type="component" value="Unassembled WGS sequence"/>
</dbReference>
<dbReference type="Gene3D" id="6.10.250.690">
    <property type="match status" value="1"/>
</dbReference>
<evidence type="ECO:0000256" key="4">
    <source>
        <dbReference type="ARBA" id="ARBA00023015"/>
    </source>
</evidence>
<dbReference type="InterPro" id="IPR011006">
    <property type="entry name" value="CheY-like_superfamily"/>
</dbReference>
<evidence type="ECO:0000256" key="6">
    <source>
        <dbReference type="ARBA" id="ARBA00023163"/>
    </source>
</evidence>
<dbReference type="STRING" id="1480694.DC28_09075"/>
<dbReference type="GO" id="GO:0005829">
    <property type="term" value="C:cytosol"/>
    <property type="evidence" value="ECO:0007669"/>
    <property type="project" value="TreeGrafter"/>
</dbReference>
<dbReference type="eggNOG" id="COG0745">
    <property type="taxonomic scope" value="Bacteria"/>
</dbReference>
<dbReference type="SMART" id="SM00448">
    <property type="entry name" value="REC"/>
    <property type="match status" value="1"/>
</dbReference>
<dbReference type="GO" id="GO:0006355">
    <property type="term" value="P:regulation of DNA-templated transcription"/>
    <property type="evidence" value="ECO:0007669"/>
    <property type="project" value="InterPro"/>
</dbReference>
<dbReference type="Pfam" id="PF00486">
    <property type="entry name" value="Trans_reg_C"/>
    <property type="match status" value="1"/>
</dbReference>
<gene>
    <name evidence="12" type="ORF">DC28_09075</name>
</gene>
<dbReference type="InterPro" id="IPR016032">
    <property type="entry name" value="Sig_transdc_resp-reg_C-effctor"/>
</dbReference>
<dbReference type="GO" id="GO:0032993">
    <property type="term" value="C:protein-DNA complex"/>
    <property type="evidence" value="ECO:0007669"/>
    <property type="project" value="TreeGrafter"/>
</dbReference>
<dbReference type="RefSeq" id="WP_037547818.1">
    <property type="nucleotide sequence ID" value="NZ_JNUP01000064.1"/>
</dbReference>
<feature type="domain" description="OmpR/PhoB-type" evidence="11">
    <location>
        <begin position="129"/>
        <end position="233"/>
    </location>
</feature>
<evidence type="ECO:0000256" key="9">
    <source>
        <dbReference type="PROSITE-ProRule" id="PRU01091"/>
    </source>
</evidence>
<dbReference type="OrthoDB" id="341603at2"/>
<dbReference type="InterPro" id="IPR001867">
    <property type="entry name" value="OmpR/PhoB-type_DNA-bd"/>
</dbReference>
<evidence type="ECO:0000256" key="2">
    <source>
        <dbReference type="ARBA" id="ARBA00022553"/>
    </source>
</evidence>
<feature type="modified residue" description="4-aspartylphosphate" evidence="8">
    <location>
        <position position="52"/>
    </location>
</feature>
<dbReference type="CDD" id="cd17574">
    <property type="entry name" value="REC_OmpR"/>
    <property type="match status" value="1"/>
</dbReference>
<organism evidence="12 13">
    <name type="scientific">Spirochaeta lutea</name>
    <dbReference type="NCBI Taxonomy" id="1480694"/>
    <lineage>
        <taxon>Bacteria</taxon>
        <taxon>Pseudomonadati</taxon>
        <taxon>Spirochaetota</taxon>
        <taxon>Spirochaetia</taxon>
        <taxon>Spirochaetales</taxon>
        <taxon>Spirochaetaceae</taxon>
        <taxon>Spirochaeta</taxon>
    </lineage>
</organism>
<evidence type="ECO:0000313" key="13">
    <source>
        <dbReference type="Proteomes" id="UP000029692"/>
    </source>
</evidence>
<dbReference type="FunFam" id="3.40.50.2300:FF:000001">
    <property type="entry name" value="DNA-binding response regulator PhoB"/>
    <property type="match status" value="1"/>
</dbReference>
<feature type="domain" description="Response regulatory" evidence="10">
    <location>
        <begin position="3"/>
        <end position="117"/>
    </location>
</feature>
<keyword evidence="4" id="KW-0805">Transcription regulation</keyword>
<proteinExistence type="predicted"/>
<evidence type="ECO:0000259" key="11">
    <source>
        <dbReference type="PROSITE" id="PS51755"/>
    </source>
</evidence>
<name>A0A098QW71_9SPIO</name>
<dbReference type="SUPFAM" id="SSF46894">
    <property type="entry name" value="C-terminal effector domain of the bipartite response regulators"/>
    <property type="match status" value="1"/>
</dbReference>
<dbReference type="PROSITE" id="PS51755">
    <property type="entry name" value="OMPR_PHOB"/>
    <property type="match status" value="1"/>
</dbReference>
<dbReference type="AlphaFoldDB" id="A0A098QW71"/>
<evidence type="ECO:0000259" key="10">
    <source>
        <dbReference type="PROSITE" id="PS50110"/>
    </source>
</evidence>
<evidence type="ECO:0000313" key="12">
    <source>
        <dbReference type="EMBL" id="KGE71939.1"/>
    </source>
</evidence>
<keyword evidence="3" id="KW-0902">Two-component regulatory system</keyword>
<dbReference type="GO" id="GO:0000156">
    <property type="term" value="F:phosphorelay response regulator activity"/>
    <property type="evidence" value="ECO:0007669"/>
    <property type="project" value="TreeGrafter"/>
</dbReference>
<protein>
    <recommendedName>
        <fullName evidence="1">Phosphate regulon transcriptional regulatory protein PhoB</fullName>
    </recommendedName>
</protein>
<evidence type="ECO:0000256" key="8">
    <source>
        <dbReference type="PROSITE-ProRule" id="PRU00169"/>
    </source>
</evidence>
<dbReference type="Gene3D" id="3.40.50.2300">
    <property type="match status" value="1"/>
</dbReference>
<dbReference type="InterPro" id="IPR039420">
    <property type="entry name" value="WalR-like"/>
</dbReference>
<dbReference type="SUPFAM" id="SSF52172">
    <property type="entry name" value="CheY-like"/>
    <property type="match status" value="1"/>
</dbReference>
<comment type="function">
    <text evidence="7">This protein is a positive regulator for the phosphate regulon. Transcription of this operon is positively regulated by PhoB and PhoR when phosphate is limited.</text>
</comment>
<dbReference type="SMART" id="SM00862">
    <property type="entry name" value="Trans_reg_C"/>
    <property type="match status" value="1"/>
</dbReference>
<evidence type="ECO:0000256" key="5">
    <source>
        <dbReference type="ARBA" id="ARBA00023125"/>
    </source>
</evidence>
<keyword evidence="5 9" id="KW-0238">DNA-binding</keyword>
<reference evidence="12 13" key="1">
    <citation type="submission" date="2014-05" db="EMBL/GenBank/DDBJ databases">
        <title>De novo Genome Sequence of Spirocheata sp.</title>
        <authorList>
            <person name="Shivani Y."/>
            <person name="Subhash Y."/>
            <person name="Tushar L."/>
            <person name="Sasikala C."/>
            <person name="Ramana C.V."/>
        </authorList>
    </citation>
    <scope>NUCLEOTIDE SEQUENCE [LARGE SCALE GENOMIC DNA]</scope>
    <source>
        <strain evidence="12 13">JC230</strain>
    </source>
</reference>
<dbReference type="Pfam" id="PF00072">
    <property type="entry name" value="Response_reg"/>
    <property type="match status" value="1"/>
</dbReference>
<feature type="DNA-binding region" description="OmpR/PhoB-type" evidence="9">
    <location>
        <begin position="129"/>
        <end position="233"/>
    </location>
</feature>
<comment type="caution">
    <text evidence="12">The sequence shown here is derived from an EMBL/GenBank/DDBJ whole genome shotgun (WGS) entry which is preliminary data.</text>
</comment>
<dbReference type="Gene3D" id="1.10.10.10">
    <property type="entry name" value="Winged helix-like DNA-binding domain superfamily/Winged helix DNA-binding domain"/>
    <property type="match status" value="1"/>
</dbReference>
<sequence>MATLLLVEDDPGIAKAVTRGLTQEGYTVAHVDHGDHALPWISQNHPDLVILDVRLPGLDGFTICKKIRESGNTLPVLMLTARDEEIDTILGLEIGADDYMVKPFSLRELQSRIKALLRRSSYSQNFSQGDSTVFGTLTFHRGTQRLYRQSASASEEIFLTPIETRILLYFLDNPNQVVTRQQIITAVWGEQIFLEDERTVDVHIRHLREKLESDPANPQFIQTVRGFGYRFTE</sequence>
<dbReference type="PANTHER" id="PTHR48111">
    <property type="entry name" value="REGULATOR OF RPOS"/>
    <property type="match status" value="1"/>
</dbReference>
<keyword evidence="6" id="KW-0804">Transcription</keyword>
<dbReference type="InterPro" id="IPR001789">
    <property type="entry name" value="Sig_transdc_resp-reg_receiver"/>
</dbReference>
<evidence type="ECO:0000256" key="3">
    <source>
        <dbReference type="ARBA" id="ARBA00023012"/>
    </source>
</evidence>
<dbReference type="EMBL" id="JNUP01000064">
    <property type="protein sequence ID" value="KGE71939.1"/>
    <property type="molecule type" value="Genomic_DNA"/>
</dbReference>
<dbReference type="PROSITE" id="PS50110">
    <property type="entry name" value="RESPONSE_REGULATORY"/>
    <property type="match status" value="1"/>
</dbReference>
<keyword evidence="2 8" id="KW-0597">Phosphoprotein</keyword>